<protein>
    <submittedName>
        <fullName evidence="6">Nuclear transport factor 2 (NTF2) family protein with RNA binding (RRM-RBD-RNP motifs) domain-containing protein</fullName>
    </submittedName>
</protein>
<feature type="compositionally biased region" description="Gly residues" evidence="3">
    <location>
        <begin position="411"/>
        <end position="420"/>
    </location>
</feature>
<evidence type="ECO:0000313" key="6">
    <source>
        <dbReference type="EMBL" id="KAK1356012.1"/>
    </source>
</evidence>
<proteinExistence type="predicted"/>
<dbReference type="CDD" id="cd00590">
    <property type="entry name" value="RRM_SF"/>
    <property type="match status" value="1"/>
</dbReference>
<feature type="region of interest" description="Disordered" evidence="3">
    <location>
        <begin position="405"/>
        <end position="487"/>
    </location>
</feature>
<dbReference type="FunFam" id="3.10.450.50:FF:000003">
    <property type="entry name" value="Nuclear transport factor 2 family protein"/>
    <property type="match status" value="1"/>
</dbReference>
<dbReference type="Pfam" id="PF02136">
    <property type="entry name" value="NTF2"/>
    <property type="match status" value="1"/>
</dbReference>
<dbReference type="InterPro" id="IPR000504">
    <property type="entry name" value="RRM_dom"/>
</dbReference>
<dbReference type="CDD" id="cd00780">
    <property type="entry name" value="NTF2"/>
    <property type="match status" value="1"/>
</dbReference>
<dbReference type="InterPro" id="IPR012677">
    <property type="entry name" value="Nucleotide-bd_a/b_plait_sf"/>
</dbReference>
<feature type="domain" description="RRM" evidence="4">
    <location>
        <begin position="304"/>
        <end position="379"/>
    </location>
</feature>
<name>A0AAD8M1E4_9APIA</name>
<dbReference type="PANTHER" id="PTHR10693:SF20">
    <property type="entry name" value="AT27578P"/>
    <property type="match status" value="1"/>
</dbReference>
<dbReference type="InterPro" id="IPR032710">
    <property type="entry name" value="NTF2-like_dom_sf"/>
</dbReference>
<dbReference type="InterPro" id="IPR035979">
    <property type="entry name" value="RBD_domain_sf"/>
</dbReference>
<comment type="caution">
    <text evidence="6">The sequence shown here is derived from an EMBL/GenBank/DDBJ whole genome shotgun (WGS) entry which is preliminary data.</text>
</comment>
<accession>A0AAD8M1E4</accession>
<dbReference type="SUPFAM" id="SSF54928">
    <property type="entry name" value="RNA-binding domain, RBD"/>
    <property type="match status" value="1"/>
</dbReference>
<evidence type="ECO:0000256" key="3">
    <source>
        <dbReference type="SAM" id="MobiDB-lite"/>
    </source>
</evidence>
<dbReference type="SMART" id="SM00360">
    <property type="entry name" value="RRM"/>
    <property type="match status" value="1"/>
</dbReference>
<gene>
    <name evidence="6" type="ORF">POM88_049268</name>
</gene>
<reference evidence="6" key="1">
    <citation type="submission" date="2023-02" db="EMBL/GenBank/DDBJ databases">
        <title>Genome of toxic invasive species Heracleum sosnowskyi carries increased number of genes despite the absence of recent whole-genome duplications.</title>
        <authorList>
            <person name="Schelkunov M."/>
            <person name="Shtratnikova V."/>
            <person name="Makarenko M."/>
            <person name="Klepikova A."/>
            <person name="Omelchenko D."/>
            <person name="Novikova G."/>
            <person name="Obukhova E."/>
            <person name="Bogdanov V."/>
            <person name="Penin A."/>
            <person name="Logacheva M."/>
        </authorList>
    </citation>
    <scope>NUCLEOTIDE SEQUENCE</scope>
    <source>
        <strain evidence="6">Hsosn_3</strain>
        <tissue evidence="6">Leaf</tissue>
    </source>
</reference>
<sequence length="487" mass="52449">MAAETAGVAAEVVAPPTAQTVGNAFVAQFYRILHHSPSQVHKFYQDISKLGRPEEDGTLSITTTTTAINEKFLSLNYDEYKAEIKSVDAQESLSSGVHVLVTGYMTGKDNIERNFTQSFFLAPQNRGGYFVLNDMFRYVDKVSIPESKNQVLSEEVEIPITAEQVITEVAPVEDDHITEQTNGVAEEANGEVHIPFENGKIVDAKEEQEEEPVAEVVNSVPDNSQLVVETNVKIEDAPKKSYASIVKDLKGNSLPFSSPPPVPRKTLSKSHEQKVNHAPTTVSSAEVSGAPESGKSQDGEAEGYSIYIKGLPYDATPALLEDEFKKFGTIKNGGIQVRSKQGFCFGFVEFEEASAVQDAVKASPISLGGRPVVVEEKRSTNSRVNSRGRFPAGRGVGFRNEAGFRNEGMRGRGNYGGGRGYNRAEFNGRSEFSNNRGNNRGGSSNRGGDGFQKTDNLSANGGRVTRGGGLSGTGTAKNLAPRVPASA</sequence>
<dbReference type="Gene3D" id="3.30.70.330">
    <property type="match status" value="1"/>
</dbReference>
<dbReference type="AlphaFoldDB" id="A0AAD8M1E4"/>
<feature type="compositionally biased region" description="Low complexity" evidence="3">
    <location>
        <begin position="421"/>
        <end position="443"/>
    </location>
</feature>
<evidence type="ECO:0000256" key="2">
    <source>
        <dbReference type="PROSITE-ProRule" id="PRU00176"/>
    </source>
</evidence>
<dbReference type="EMBL" id="JAUIZM010000011">
    <property type="protein sequence ID" value="KAK1356012.1"/>
    <property type="molecule type" value="Genomic_DNA"/>
</dbReference>
<dbReference type="Pfam" id="PF00076">
    <property type="entry name" value="RRM_1"/>
    <property type="match status" value="1"/>
</dbReference>
<keyword evidence="1 2" id="KW-0694">RNA-binding</keyword>
<dbReference type="PROSITE" id="PS50102">
    <property type="entry name" value="RRM"/>
    <property type="match status" value="1"/>
</dbReference>
<evidence type="ECO:0000259" key="5">
    <source>
        <dbReference type="PROSITE" id="PS50177"/>
    </source>
</evidence>
<dbReference type="GO" id="GO:1990904">
    <property type="term" value="C:ribonucleoprotein complex"/>
    <property type="evidence" value="ECO:0007669"/>
    <property type="project" value="TreeGrafter"/>
</dbReference>
<dbReference type="InterPro" id="IPR039539">
    <property type="entry name" value="Ras_GTPase_bind_prot"/>
</dbReference>
<dbReference type="PROSITE" id="PS50177">
    <property type="entry name" value="NTF2_DOMAIN"/>
    <property type="match status" value="1"/>
</dbReference>
<dbReference type="GO" id="GO:0005829">
    <property type="term" value="C:cytosol"/>
    <property type="evidence" value="ECO:0007669"/>
    <property type="project" value="TreeGrafter"/>
</dbReference>
<dbReference type="GO" id="GO:0003729">
    <property type="term" value="F:mRNA binding"/>
    <property type="evidence" value="ECO:0007669"/>
    <property type="project" value="TreeGrafter"/>
</dbReference>
<reference evidence="6" key="2">
    <citation type="submission" date="2023-05" db="EMBL/GenBank/DDBJ databases">
        <authorList>
            <person name="Schelkunov M.I."/>
        </authorList>
    </citation>
    <scope>NUCLEOTIDE SEQUENCE</scope>
    <source>
        <strain evidence="6">Hsosn_3</strain>
        <tissue evidence="6">Leaf</tissue>
    </source>
</reference>
<feature type="region of interest" description="Disordered" evidence="3">
    <location>
        <begin position="253"/>
        <end position="299"/>
    </location>
</feature>
<evidence type="ECO:0000259" key="4">
    <source>
        <dbReference type="PROSITE" id="PS50102"/>
    </source>
</evidence>
<evidence type="ECO:0000256" key="1">
    <source>
        <dbReference type="ARBA" id="ARBA00022884"/>
    </source>
</evidence>
<feature type="domain" description="NTF2" evidence="5">
    <location>
        <begin position="21"/>
        <end position="138"/>
    </location>
</feature>
<evidence type="ECO:0000313" key="7">
    <source>
        <dbReference type="Proteomes" id="UP001237642"/>
    </source>
</evidence>
<dbReference type="Proteomes" id="UP001237642">
    <property type="component" value="Unassembled WGS sequence"/>
</dbReference>
<dbReference type="Gene3D" id="3.10.450.50">
    <property type="match status" value="1"/>
</dbReference>
<dbReference type="InterPro" id="IPR018222">
    <property type="entry name" value="Nuclear_transport_factor_2_euk"/>
</dbReference>
<dbReference type="PANTHER" id="PTHR10693">
    <property type="entry name" value="RAS GTPASE-ACTIVATING PROTEIN-BINDING PROTEIN"/>
    <property type="match status" value="1"/>
</dbReference>
<dbReference type="SUPFAM" id="SSF54427">
    <property type="entry name" value="NTF2-like"/>
    <property type="match status" value="1"/>
</dbReference>
<organism evidence="6 7">
    <name type="scientific">Heracleum sosnowskyi</name>
    <dbReference type="NCBI Taxonomy" id="360622"/>
    <lineage>
        <taxon>Eukaryota</taxon>
        <taxon>Viridiplantae</taxon>
        <taxon>Streptophyta</taxon>
        <taxon>Embryophyta</taxon>
        <taxon>Tracheophyta</taxon>
        <taxon>Spermatophyta</taxon>
        <taxon>Magnoliopsida</taxon>
        <taxon>eudicotyledons</taxon>
        <taxon>Gunneridae</taxon>
        <taxon>Pentapetalae</taxon>
        <taxon>asterids</taxon>
        <taxon>campanulids</taxon>
        <taxon>Apiales</taxon>
        <taxon>Apiaceae</taxon>
        <taxon>Apioideae</taxon>
        <taxon>apioid superclade</taxon>
        <taxon>Tordylieae</taxon>
        <taxon>Tordyliinae</taxon>
        <taxon>Heracleum</taxon>
    </lineage>
</organism>
<keyword evidence="7" id="KW-1185">Reference proteome</keyword>
<dbReference type="InterPro" id="IPR002075">
    <property type="entry name" value="NTF2_dom"/>
</dbReference>